<name>A0A1H3ZHZ6_SELRU</name>
<proteinExistence type="predicted"/>
<gene>
    <name evidence="1" type="ORF">SAMN05660648_02439</name>
</gene>
<sequence length="1228" mass="142241">MGATTDIYINKIATALWQGRAALMVGAGLSREADRTSEVVPKFPLWSELKRGMCTELGYSENDQTGVLALASQYEALLGRQELEMFLRRAIPDVEFLPGALHESVLKLPWADIFTTNYDSLLERADAKYAGSAYDLVQTNEDIAICRKGRRIVKLHGTFAIAGSFIFTEEDYRTYPEAHAPFVNMVQEAMMENVFCLLGFSGTDINFLHWIGWVRDNLGAMMPRIYLCGILNLTEAQRRDFDRKNIALVDLGEFASADEYPDTDERHKKAIEVFLEKLKKRKPASPMDWGCQKKSNLNWEMLRNERQNYPGWVIMPYEIREKRNILLQKYRPIINRSLESAEPWKGLCMAYEINWHIEHQLYDFYPEEKDIYLKTLLKVNPFPKYVHIEDAMCPNENENTKELSIWRECWVELAFILIRWAREHNQNDLWKQLMQYLTAVKHLSEPWRMQWHYEKCKNALFDFSWEAVLDELQKWNVPMQFPYWQLQKASLYASLDKLDDAESLVSTALAEIRARYRGSDKNHIRLQSLEGWGLYLLLYIRNGRLLCNDSKQDEVDRWREIAARKGNPQVEISYLSNCVQQQKRKINQITKKGFDPGHATIESSFSSVPWWVDSFSWFRLHDLAPLPIRCGTCLVDAKADSIAAEDLWSLGSLYATEWILQFMHIKDLDSRYTRLAIALLADEEVKRLYISCMNSFQQLDAWMSGESKSSKKFWGNTFARERLIEDLEIISRLCFRLDKESLDEVFALAVYCYNSPLFQHDVNNAQVLGKLWQRLLLPMSSEQLNSHIITLLRLPLLGEAGFVVHVLPQSWTEPSVYLGDAYGGGLYGIDRQVQWDSDIERLIRLVAENKGELRKRALWRLMPLHFRELLTNEQVENLAKAIWCQLDSDGWPVDMGYDAWTWTAWPGANQHNAMAILSKVLLARDMNVDAQSAGQYWLELMYVSRCTKETDEETFGEKENIIWSDGELHTLLQKTIECIEQLEEDVLYYGQFDPFGASAHAKQAIQQAGQWLLQGVIPFVHLNKEEKDSILSLCNKLNKKNLFPISLQLALLLHDEQDYKHAAILLRKGLNSYVDEDIKDTYEGILHWLHCYENNLIEEDLPEGLLVSGSQNLESRRSSGLITSLNYMGIIIKKYPDKLSDGCMDHLCAALENLLNEAKLYGAFMPGLPEALGLEPVDWPKLLYASARFAKALHDFYQAKDLTEPQILNEWKTQCRESVLPEVWHLAW</sequence>
<accession>A0A1H3ZHZ6</accession>
<reference evidence="1 2" key="1">
    <citation type="submission" date="2016-10" db="EMBL/GenBank/DDBJ databases">
        <authorList>
            <person name="de Groot N.N."/>
        </authorList>
    </citation>
    <scope>NUCLEOTIDE SEQUENCE [LARGE SCALE GENOMIC DNA]</scope>
    <source>
        <strain evidence="1 2">DSM 2872</strain>
    </source>
</reference>
<dbReference type="RefSeq" id="WP_074672987.1">
    <property type="nucleotide sequence ID" value="NZ_FNQG01000011.1"/>
</dbReference>
<dbReference type="Proteomes" id="UP000183469">
    <property type="component" value="Unassembled WGS sequence"/>
</dbReference>
<organism evidence="1 2">
    <name type="scientific">Selenomonas ruminantium</name>
    <dbReference type="NCBI Taxonomy" id="971"/>
    <lineage>
        <taxon>Bacteria</taxon>
        <taxon>Bacillati</taxon>
        <taxon>Bacillota</taxon>
        <taxon>Negativicutes</taxon>
        <taxon>Selenomonadales</taxon>
        <taxon>Selenomonadaceae</taxon>
        <taxon>Selenomonas</taxon>
    </lineage>
</organism>
<evidence type="ECO:0000313" key="1">
    <source>
        <dbReference type="EMBL" id="SEA23285.1"/>
    </source>
</evidence>
<dbReference type="InterPro" id="IPR029035">
    <property type="entry name" value="DHS-like_NAD/FAD-binding_dom"/>
</dbReference>
<dbReference type="AlphaFoldDB" id="A0A1H3ZHZ6"/>
<dbReference type="EMBL" id="FNQG01000011">
    <property type="protein sequence ID" value="SEA23285.1"/>
    <property type="molecule type" value="Genomic_DNA"/>
</dbReference>
<dbReference type="OrthoDB" id="78172at2"/>
<evidence type="ECO:0000313" key="2">
    <source>
        <dbReference type="Proteomes" id="UP000183469"/>
    </source>
</evidence>
<protein>
    <submittedName>
        <fullName evidence="1">SIR2-like domain-containing protein</fullName>
    </submittedName>
</protein>
<dbReference type="SUPFAM" id="SSF52467">
    <property type="entry name" value="DHS-like NAD/FAD-binding domain"/>
    <property type="match status" value="1"/>
</dbReference>
<dbReference type="Pfam" id="PF13289">
    <property type="entry name" value="SIR2_2"/>
    <property type="match status" value="1"/>
</dbReference>